<dbReference type="AlphaFoldDB" id="A0A426YNP3"/>
<protein>
    <submittedName>
        <fullName evidence="2">Uncharacterized protein</fullName>
    </submittedName>
</protein>
<feature type="compositionally biased region" description="Basic residues" evidence="1">
    <location>
        <begin position="48"/>
        <end position="62"/>
    </location>
</feature>
<reference evidence="2 3" key="1">
    <citation type="journal article" date="2014" name="Agronomy (Basel)">
        <title>A Draft Genome Sequence for Ensete ventricosum, the Drought-Tolerant Tree Against Hunger.</title>
        <authorList>
            <person name="Harrison J."/>
            <person name="Moore K.A."/>
            <person name="Paszkiewicz K."/>
            <person name="Jones T."/>
            <person name="Grant M."/>
            <person name="Ambacheew D."/>
            <person name="Muzemil S."/>
            <person name="Studholme D.J."/>
        </authorList>
    </citation>
    <scope>NUCLEOTIDE SEQUENCE [LARGE SCALE GENOMIC DNA]</scope>
</reference>
<feature type="region of interest" description="Disordered" evidence="1">
    <location>
        <begin position="33"/>
        <end position="87"/>
    </location>
</feature>
<sequence>MDLLATAVAPGNVCASQQQRAAATATLATARAEHWAGRAGSNRALSAMRKRWSHSRQPRPSKGRAGDAARAATVRRQRPHRRRRRRR</sequence>
<accession>A0A426YNP3</accession>
<gene>
    <name evidence="2" type="ORF">B296_00048679</name>
</gene>
<evidence type="ECO:0000313" key="2">
    <source>
        <dbReference type="EMBL" id="RRT53323.1"/>
    </source>
</evidence>
<organism evidence="2 3">
    <name type="scientific">Ensete ventricosum</name>
    <name type="common">Abyssinian banana</name>
    <name type="synonym">Musa ensete</name>
    <dbReference type="NCBI Taxonomy" id="4639"/>
    <lineage>
        <taxon>Eukaryota</taxon>
        <taxon>Viridiplantae</taxon>
        <taxon>Streptophyta</taxon>
        <taxon>Embryophyta</taxon>
        <taxon>Tracheophyta</taxon>
        <taxon>Spermatophyta</taxon>
        <taxon>Magnoliopsida</taxon>
        <taxon>Liliopsida</taxon>
        <taxon>Zingiberales</taxon>
        <taxon>Musaceae</taxon>
        <taxon>Ensete</taxon>
    </lineage>
</organism>
<proteinExistence type="predicted"/>
<evidence type="ECO:0000313" key="3">
    <source>
        <dbReference type="Proteomes" id="UP000287651"/>
    </source>
</evidence>
<name>A0A426YNP3_ENSVE</name>
<dbReference type="Proteomes" id="UP000287651">
    <property type="component" value="Unassembled WGS sequence"/>
</dbReference>
<comment type="caution">
    <text evidence="2">The sequence shown here is derived from an EMBL/GenBank/DDBJ whole genome shotgun (WGS) entry which is preliminary data.</text>
</comment>
<evidence type="ECO:0000256" key="1">
    <source>
        <dbReference type="SAM" id="MobiDB-lite"/>
    </source>
</evidence>
<feature type="compositionally biased region" description="Basic residues" evidence="1">
    <location>
        <begin position="73"/>
        <end position="87"/>
    </location>
</feature>
<dbReference type="EMBL" id="AMZH03011203">
    <property type="protein sequence ID" value="RRT53323.1"/>
    <property type="molecule type" value="Genomic_DNA"/>
</dbReference>